<evidence type="ECO:0000313" key="2">
    <source>
        <dbReference type="Proteomes" id="UP001162131"/>
    </source>
</evidence>
<dbReference type="Proteomes" id="UP001162131">
    <property type="component" value="Unassembled WGS sequence"/>
</dbReference>
<dbReference type="AlphaFoldDB" id="A0AAU9JX96"/>
<proteinExistence type="predicted"/>
<comment type="caution">
    <text evidence="1">The sequence shown here is derived from an EMBL/GenBank/DDBJ whole genome shotgun (WGS) entry which is preliminary data.</text>
</comment>
<name>A0AAU9JX96_9CILI</name>
<evidence type="ECO:0000313" key="1">
    <source>
        <dbReference type="EMBL" id="CAG9329167.1"/>
    </source>
</evidence>
<dbReference type="EMBL" id="CAJZBQ010000047">
    <property type="protein sequence ID" value="CAG9329167.1"/>
    <property type="molecule type" value="Genomic_DNA"/>
</dbReference>
<protein>
    <submittedName>
        <fullName evidence="1">Uncharacterized protein</fullName>
    </submittedName>
</protein>
<sequence length="187" mass="21659">MWKHTKIEVANLDSAKNRVLRKEFLLKTRHISYPSSSFLTPVKLSEKFHIEDLYKPFQKAKPKSLIVSKSGYISKNSSCLNSVRSKNSDDSFYIQAKNAFLNDRSSSFIMTPNPNTNHNSKFYSPSVRQKTAIPKLNSQDSRKSLVFSPQNKLFKVDVKLRKPIFSQVNKRSYEKYLGNELPYENNN</sequence>
<organism evidence="1 2">
    <name type="scientific">Blepharisma stoltei</name>
    <dbReference type="NCBI Taxonomy" id="1481888"/>
    <lineage>
        <taxon>Eukaryota</taxon>
        <taxon>Sar</taxon>
        <taxon>Alveolata</taxon>
        <taxon>Ciliophora</taxon>
        <taxon>Postciliodesmatophora</taxon>
        <taxon>Heterotrichea</taxon>
        <taxon>Heterotrichida</taxon>
        <taxon>Blepharismidae</taxon>
        <taxon>Blepharisma</taxon>
    </lineage>
</organism>
<accession>A0AAU9JX96</accession>
<gene>
    <name evidence="1" type="ORF">BSTOLATCC_MIC47996</name>
</gene>
<keyword evidence="2" id="KW-1185">Reference proteome</keyword>
<reference evidence="1" key="1">
    <citation type="submission" date="2021-09" db="EMBL/GenBank/DDBJ databases">
        <authorList>
            <consortium name="AG Swart"/>
            <person name="Singh M."/>
            <person name="Singh A."/>
            <person name="Seah K."/>
            <person name="Emmerich C."/>
        </authorList>
    </citation>
    <scope>NUCLEOTIDE SEQUENCE</scope>
    <source>
        <strain evidence="1">ATCC30299</strain>
    </source>
</reference>